<comment type="caution">
    <text evidence="1">The sequence shown here is derived from an EMBL/GenBank/DDBJ whole genome shotgun (WGS) entry which is preliminary data.</text>
</comment>
<dbReference type="RefSeq" id="WP_380426443.1">
    <property type="nucleotide sequence ID" value="NZ_JBHRZV010000046.1"/>
</dbReference>
<accession>A0ABV8CVN1</accession>
<evidence type="ECO:0000313" key="2">
    <source>
        <dbReference type="Proteomes" id="UP001595807"/>
    </source>
</evidence>
<name>A0ABV8CVN1_9STRE</name>
<keyword evidence="2" id="KW-1185">Reference proteome</keyword>
<reference evidence="2" key="1">
    <citation type="journal article" date="2019" name="Int. J. Syst. Evol. Microbiol.">
        <title>The Global Catalogue of Microorganisms (GCM) 10K type strain sequencing project: providing services to taxonomists for standard genome sequencing and annotation.</title>
        <authorList>
            <consortium name="The Broad Institute Genomics Platform"/>
            <consortium name="The Broad Institute Genome Sequencing Center for Infectious Disease"/>
            <person name="Wu L."/>
            <person name="Ma J."/>
        </authorList>
    </citation>
    <scope>NUCLEOTIDE SEQUENCE [LARGE SCALE GENOMIC DNA]</scope>
    <source>
        <strain evidence="2">CCUG 67170</strain>
    </source>
</reference>
<organism evidence="1 2">
    <name type="scientific">Streptococcus caprae</name>
    <dbReference type="NCBI Taxonomy" id="1640501"/>
    <lineage>
        <taxon>Bacteria</taxon>
        <taxon>Bacillati</taxon>
        <taxon>Bacillota</taxon>
        <taxon>Bacilli</taxon>
        <taxon>Lactobacillales</taxon>
        <taxon>Streptococcaceae</taxon>
        <taxon>Streptococcus</taxon>
    </lineage>
</organism>
<proteinExistence type="predicted"/>
<protein>
    <recommendedName>
        <fullName evidence="3">DUF4825 domain-containing protein</fullName>
    </recommendedName>
</protein>
<dbReference type="Proteomes" id="UP001595807">
    <property type="component" value="Unassembled WGS sequence"/>
</dbReference>
<evidence type="ECO:0008006" key="3">
    <source>
        <dbReference type="Google" id="ProtNLM"/>
    </source>
</evidence>
<dbReference type="EMBL" id="JBHRZV010000046">
    <property type="protein sequence ID" value="MFC3928152.1"/>
    <property type="molecule type" value="Genomic_DNA"/>
</dbReference>
<sequence length="214" mass="24548">MKILKNCCLASLIVLVVFIFGFFFFIKMLFSASPGERQYGSEELMTLLTQVDLPPERVTTDGSYAYEGGGLTFEAHYTKEMMEAHPVLKTSPSRVNDHLEVYVLTSDDMNYFALQENLFNPALIYFLEEKSRVYLESMGKTVDIRHVILAWNDKEKFKKGIKAYERALDLVDITDNSKENRIDTITLKSGKEANLDQLMDDMYTQGLMDETSNE</sequence>
<gene>
    <name evidence="1" type="ORF">ACFORF_06155</name>
</gene>
<evidence type="ECO:0000313" key="1">
    <source>
        <dbReference type="EMBL" id="MFC3928152.1"/>
    </source>
</evidence>